<dbReference type="NCBIfam" id="TIGR01409">
    <property type="entry name" value="TAT_signal_seq"/>
    <property type="match status" value="1"/>
</dbReference>
<dbReference type="AlphaFoldDB" id="A0A0D6GBZ3"/>
<dbReference type="Proteomes" id="UP000459586">
    <property type="component" value="Unassembled WGS sequence"/>
</dbReference>
<dbReference type="SUPFAM" id="SSF54909">
    <property type="entry name" value="Dimeric alpha+beta barrel"/>
    <property type="match status" value="1"/>
</dbReference>
<evidence type="ECO:0000256" key="9">
    <source>
        <dbReference type="ARBA" id="ARBA00025737"/>
    </source>
</evidence>
<dbReference type="Proteomes" id="UP000293434">
    <property type="component" value="Unassembled WGS sequence"/>
</dbReference>
<dbReference type="EMBL" id="CAIGXB010000005">
    <property type="protein sequence ID" value="CAC5795961.1"/>
    <property type="molecule type" value="Genomic_DNA"/>
</dbReference>
<evidence type="ECO:0000256" key="4">
    <source>
        <dbReference type="ARBA" id="ARBA00022723"/>
    </source>
</evidence>
<reference evidence="30" key="9">
    <citation type="journal article" date="2021" name="Front Med (Lausanne)">
        <title>The Prevalence and Determinants of Fusidic Acid Resistance Among Methicillin-Resistant Staphylococcus aureus Clinical Isolates in China.</title>
        <authorList>
            <person name="Zhao H."/>
            <person name="Wang X."/>
            <person name="Wang B."/>
            <person name="Xu Y."/>
            <person name="Rao L."/>
            <person name="Wan B."/>
            <person name="Guo Y."/>
            <person name="Wu X."/>
            <person name="Yu J."/>
            <person name="Chen L."/>
            <person name="Li M."/>
            <person name="Yu F."/>
        </authorList>
    </citation>
    <scope>NUCLEOTIDE SEQUENCE</scope>
    <source>
        <strain evidence="30">NC-4</strain>
    </source>
</reference>
<evidence type="ECO:0000313" key="38">
    <source>
        <dbReference type="Proteomes" id="UP000442782"/>
    </source>
</evidence>
<evidence type="ECO:0000313" key="41">
    <source>
        <dbReference type="Proteomes" id="UP000459586"/>
    </source>
</evidence>
<dbReference type="OMA" id="QACANDP"/>
<evidence type="ECO:0000256" key="5">
    <source>
        <dbReference type="ARBA" id="ARBA00022729"/>
    </source>
</evidence>
<evidence type="ECO:0000313" key="35">
    <source>
        <dbReference type="Proteomes" id="UP000217245"/>
    </source>
</evidence>
<dbReference type="EMBL" id="UAUZ02000004">
    <property type="protein sequence ID" value="CAD7354827.1"/>
    <property type="molecule type" value="Genomic_DNA"/>
</dbReference>
<dbReference type="Proteomes" id="UP000505390">
    <property type="component" value="Unassembled WGS sequence"/>
</dbReference>
<dbReference type="EMBL" id="JAIUEN010000002">
    <property type="protein sequence ID" value="MCE3360823.1"/>
    <property type="molecule type" value="Genomic_DNA"/>
</dbReference>
<dbReference type="EC" id="1.11.1.-" evidence="13"/>
<dbReference type="EMBL" id="RQTC01000011">
    <property type="protein sequence ID" value="RZH95960.1"/>
    <property type="molecule type" value="Genomic_DNA"/>
</dbReference>
<evidence type="ECO:0000313" key="33">
    <source>
        <dbReference type="EMBL" id="NUY13044.1"/>
    </source>
</evidence>
<evidence type="ECO:0000313" key="31">
    <source>
        <dbReference type="EMBL" id="MVK35604.1"/>
    </source>
</evidence>
<dbReference type="EMBL" id="LALJ01000016">
    <property type="protein sequence ID" value="KMR36345.1"/>
    <property type="molecule type" value="Genomic_DNA"/>
</dbReference>
<reference evidence="45 46" key="8">
    <citation type="submission" date="2020-06" db="EMBL/GenBank/DDBJ databases">
        <authorList>
            <consortium name="Pathogen Informatics"/>
        </authorList>
    </citation>
    <scope>NUCLEOTIDE SEQUENCE [LARGE SCALE GENOMIC DNA]</scope>
    <source>
        <strain evidence="25 46">MOS105</strain>
        <strain evidence="26">NCTC13131</strain>
        <strain evidence="18 40">S040_N01_C01</strain>
        <strain evidence="19 38">S087_N01_C01</strain>
        <strain evidence="24 45">SG160</strain>
        <strain evidence="22 42">T012_N10_C04</strain>
        <strain evidence="20 37">T012_N16_C08</strain>
        <strain evidence="21 39">T065_N03_C06</strain>
        <strain evidence="23 41">T197_A02_C01</strain>
    </source>
</reference>
<dbReference type="RefSeq" id="WP_000186217.1">
    <property type="nucleotide sequence ID" value="NC_021670.1"/>
</dbReference>
<feature type="domain" description="Dyp-type peroxidase C-terminal" evidence="16">
    <location>
        <begin position="223"/>
        <end position="397"/>
    </location>
</feature>
<evidence type="ECO:0000313" key="27">
    <source>
        <dbReference type="EMBL" id="KMR36345.1"/>
    </source>
</evidence>
<reference evidence="29" key="3">
    <citation type="journal article" date="2016" name="J. Infect. Dis.">
        <title>Comparative Genomics of Community-Associated Methicillin-Resistant Staphylococcus aureus Shows the Emergence of Clone ST8-USA300 in Geneva, Switzerland.</title>
        <authorList>
            <person name="Von Dach E."/>
            <person name="Diene S.M."/>
            <person name="Fankhauser C."/>
            <person name="Schrenzel J."/>
            <person name="Harbarth S."/>
            <person name="Francois P."/>
        </authorList>
    </citation>
    <scope>NUCLEOTIDE SEQUENCE</scope>
    <source>
        <strain evidence="29">MRSA_S26</strain>
    </source>
</reference>
<dbReference type="Proteomes" id="UP000443506">
    <property type="component" value="Unassembled WGS sequence"/>
</dbReference>
<dbReference type="EMBL" id="JAANEC010000114">
    <property type="protein sequence ID" value="NUY13044.1"/>
    <property type="molecule type" value="Genomic_DNA"/>
</dbReference>
<dbReference type="EMBL" id="CAIIGD010000003">
    <property type="protein sequence ID" value="CAC8210097.1"/>
    <property type="molecule type" value="Genomic_DNA"/>
</dbReference>
<evidence type="ECO:0000313" key="44">
    <source>
        <dbReference type="Proteomes" id="UP000478867"/>
    </source>
</evidence>
<keyword evidence="5" id="KW-0732">Signal</keyword>
<dbReference type="GO" id="GO:0046872">
    <property type="term" value="F:metal ion binding"/>
    <property type="evidence" value="ECO:0007669"/>
    <property type="project" value="UniProtKB-KW"/>
</dbReference>
<dbReference type="InterPro" id="IPR006313">
    <property type="entry name" value="EfeB/EfeN"/>
</dbReference>
<keyword evidence="14" id="KW-0812">Transmembrane</keyword>
<keyword evidence="7 13" id="KW-0408">Iron</keyword>
<evidence type="ECO:0000256" key="1">
    <source>
        <dbReference type="ARBA" id="ARBA00004196"/>
    </source>
</evidence>
<evidence type="ECO:0000313" key="40">
    <source>
        <dbReference type="Proteomes" id="UP000443708"/>
    </source>
</evidence>
<dbReference type="GO" id="GO:0004601">
    <property type="term" value="F:peroxidase activity"/>
    <property type="evidence" value="ECO:0007669"/>
    <property type="project" value="UniProtKB-KW"/>
</dbReference>
<evidence type="ECO:0000256" key="8">
    <source>
        <dbReference type="ARBA" id="ARBA00023239"/>
    </source>
</evidence>
<evidence type="ECO:0000313" key="20">
    <source>
        <dbReference type="EMBL" id="CAA4379416.1"/>
    </source>
</evidence>
<proteinExistence type="inferred from homology"/>
<keyword evidence="8 30" id="KW-0456">Lyase</keyword>
<dbReference type="InterPro" id="IPR048327">
    <property type="entry name" value="Dyp_perox_N"/>
</dbReference>
<evidence type="ECO:0000313" key="24">
    <source>
        <dbReference type="EMBL" id="CAC5795961.1"/>
    </source>
</evidence>
<evidence type="ECO:0000256" key="6">
    <source>
        <dbReference type="ARBA" id="ARBA00023002"/>
    </source>
</evidence>
<dbReference type="EMBL" id="LFVP01000005">
    <property type="protein sequence ID" value="KSA79911.1"/>
    <property type="molecule type" value="Genomic_DNA"/>
</dbReference>
<dbReference type="GO" id="GO:0033212">
    <property type="term" value="P:iron import into cell"/>
    <property type="evidence" value="ECO:0007669"/>
    <property type="project" value="InterPro"/>
</dbReference>
<dbReference type="InterPro" id="IPR019546">
    <property type="entry name" value="TAT_signal_bac_arc"/>
</dbReference>
<dbReference type="InterPro" id="IPR048328">
    <property type="entry name" value="Dyp_perox_C"/>
</dbReference>
<reference evidence="17 35" key="4">
    <citation type="submission" date="2017-09" db="EMBL/GenBank/DDBJ databases">
        <title>A single nucleotide polymorphism in the Staphylococcus aureus virulence regulator SaeR abolishes pathogenesis.</title>
        <authorList>
            <person name="Copin R.J."/>
            <person name="Sause W."/>
            <person name="Shopsin B."/>
            <person name="Torres V.J."/>
        </authorList>
    </citation>
    <scope>NUCLEOTIDE SEQUENCE [LARGE SCALE GENOMIC DNA]</scope>
    <source>
        <strain evidence="35">Newman</strain>
        <strain evidence="17">Newman_D2C</strain>
    </source>
</reference>
<dbReference type="EMBL" id="LALQ01000034">
    <property type="protein sequence ID" value="KMR57031.1"/>
    <property type="molecule type" value="Genomic_DNA"/>
</dbReference>
<dbReference type="Proteomes" id="UP000443708">
    <property type="component" value="Unassembled WGS sequence"/>
</dbReference>
<evidence type="ECO:0000256" key="14">
    <source>
        <dbReference type="SAM" id="Phobius"/>
    </source>
</evidence>
<dbReference type="EMBL" id="CP023391">
    <property type="protein sequence ID" value="ATC70460.1"/>
    <property type="molecule type" value="Genomic_DNA"/>
</dbReference>
<evidence type="ECO:0000313" key="18">
    <source>
        <dbReference type="EMBL" id="CAA4111074.1"/>
    </source>
</evidence>
<accession>A0A1E8X8R2</accession>
<evidence type="ECO:0000256" key="10">
    <source>
        <dbReference type="ARBA" id="ARBA00033771"/>
    </source>
</evidence>
<dbReference type="Proteomes" id="UP000251686">
    <property type="component" value="Unassembled WGS sequence"/>
</dbReference>
<comment type="cofactor">
    <cofactor evidence="13">
        <name>heme b</name>
        <dbReference type="ChEBI" id="CHEBI:60344"/>
    </cofactor>
    <text evidence="13">Binds 1 heme b (iron(II)-protoporphyrin IX) group non-covalently per subunit.</text>
</comment>
<evidence type="ECO:0000313" key="47">
    <source>
        <dbReference type="Proteomes" id="UP000547874"/>
    </source>
</evidence>
<reference evidence="34 36" key="5">
    <citation type="submission" date="2018-11" db="EMBL/GenBank/DDBJ databases">
        <title>Genomic profiling of Staphylococcus species from a Poultry farm system in KwaZulu-Natal, South Africa.</title>
        <authorList>
            <person name="Amoako D.G."/>
            <person name="Somboro A.M."/>
            <person name="Abia A.L.K."/>
            <person name="Bester L.A."/>
            <person name="Essack S.Y."/>
        </authorList>
    </citation>
    <scope>NUCLEOTIDE SEQUENCE [LARGE SCALE GENOMIC DNA]</scope>
    <source>
        <strain evidence="34 36">SA9</strain>
    </source>
</reference>
<evidence type="ECO:0000256" key="11">
    <source>
        <dbReference type="ARBA" id="ARBA00033775"/>
    </source>
</evidence>
<keyword evidence="4 13" id="KW-0479">Metal-binding</keyword>
<reference evidence="43 44" key="6">
    <citation type="submission" date="2019-11" db="EMBL/GenBank/DDBJ databases">
        <title>Implementation of targeted gown and glove precautions to prevent Staphylococcus aureus acquisition in community-based nursing homes.</title>
        <authorList>
            <person name="Stine O.C."/>
        </authorList>
    </citation>
    <scope>NUCLEOTIDE SEQUENCE [LARGE SCALE GENOMIC DNA]</scope>
    <source>
        <strain evidence="32 44">S_1081.LBCF.DN</strain>
        <strain evidence="31 43">S_2062.LAUP.DI</strain>
    </source>
</reference>
<keyword evidence="14" id="KW-1133">Transmembrane helix</keyword>
<dbReference type="EMBL" id="CACUNS010000006">
    <property type="protein sequence ID" value="CAA6075128.1"/>
    <property type="molecule type" value="Genomic_DNA"/>
</dbReference>
<evidence type="ECO:0000313" key="28">
    <source>
        <dbReference type="EMBL" id="KMR57031.1"/>
    </source>
</evidence>
<reference evidence="27" key="1">
    <citation type="journal article" date="2015" name="J. Infect. Dis.">
        <title>Parallel Epidemics of Community-Associated Methicillin-Resistant Staphylococcus aureus USA300 Infection in North and South America.</title>
        <authorList>
            <person name="Planet P.J."/>
            <person name="Diaz L."/>
            <person name="Kolokotronis S.O."/>
            <person name="Narechania A."/>
            <person name="Reyes J."/>
            <person name="Xing G."/>
            <person name="Rincon S."/>
            <person name="Smith H."/>
            <person name="Panesso D."/>
            <person name="Ryan C."/>
            <person name="Smith D.P."/>
            <person name="Guzman M."/>
            <person name="Zurita J."/>
            <person name="Sebra R."/>
            <person name="Deikus G."/>
            <person name="Nolan R.L."/>
            <person name="Tenover F.C."/>
            <person name="Weinstock G.M."/>
            <person name="Robinson D.A."/>
            <person name="Arias C.A."/>
        </authorList>
    </citation>
    <scope>NUCLEOTIDE SEQUENCE</scope>
    <source>
        <strain evidence="27">CA15</strain>
        <strain evidence="28">M121</strain>
    </source>
</reference>
<gene>
    <name evidence="30" type="primary">efeB</name>
    <name evidence="18" type="synonym">efeN</name>
    <name evidence="26" type="synonym">efeN_3</name>
    <name evidence="29" type="ORF">ACR79_09250</name>
    <name evidence="17" type="ORF">CNH36_01950</name>
    <name evidence="34" type="ORF">EIG94_00780</name>
    <name evidence="28" type="ORF">EP54_08365</name>
    <name evidence="27" type="ORF">EQ90_08650</name>
    <name evidence="31" type="ORF">GO814_10690</name>
    <name evidence="32" type="ORF">GO942_09390</name>
    <name evidence="33" type="ORF">GQX37_11025</name>
    <name evidence="30" type="ORF">LB359_00380</name>
    <name evidence="26" type="ORF">NCTC13131_05800</name>
    <name evidence="19" type="ORF">SAMEA1029512_01450</name>
    <name evidence="18" type="ORF">SAMEA1029528_01232</name>
    <name evidence="20" type="ORF">SAMEA2078260_01686</name>
    <name evidence="22" type="ORF">SAMEA2078588_01251</name>
    <name evidence="23" type="ORF">SAMEA2080344_01310</name>
    <name evidence="21" type="ORF">SAMEA2081063_00462</name>
    <name evidence="24" type="ORF">SAMEA4008575_01706</name>
    <name evidence="25" type="ORF">SAMEA70146418_01263</name>
</gene>
<comment type="function">
    <text evidence="13">Involved in the recovery of exogenous heme iron. Extracts iron from heme while preserving the protoporphyrin ring intact.</text>
</comment>
<reference evidence="30" key="10">
    <citation type="submission" date="2023-08" db="EMBL/GenBank/DDBJ databases">
        <authorList>
            <person name="Zhao H."/>
            <person name="Wang X."/>
        </authorList>
    </citation>
    <scope>NUCLEOTIDE SEQUENCE</scope>
    <source>
        <strain evidence="30">NC-4</strain>
    </source>
</reference>
<protein>
    <recommendedName>
        <fullName evidence="10 13">Deferrochelatase</fullName>
        <ecNumber evidence="13">1.11.1.-</ecNumber>
    </recommendedName>
    <alternativeName>
        <fullName evidence="11 13">Peroxidase EfeB</fullName>
    </alternativeName>
</protein>
<dbReference type="GO" id="GO:0030313">
    <property type="term" value="C:cell envelope"/>
    <property type="evidence" value="ECO:0007669"/>
    <property type="project" value="UniProtKB-SubCell"/>
</dbReference>
<dbReference type="Proteomes" id="UP000471199">
    <property type="component" value="Unassembled WGS sequence"/>
</dbReference>
<comment type="subcellular location">
    <subcellularLocation>
        <location evidence="1">Cell envelope</location>
    </subcellularLocation>
</comment>
<dbReference type="Proteomes" id="UP000459702">
    <property type="component" value="Unassembled WGS sequence"/>
</dbReference>
<evidence type="ECO:0000313" key="30">
    <source>
        <dbReference type="EMBL" id="MCE3360823.1"/>
    </source>
</evidence>
<evidence type="ECO:0000313" key="25">
    <source>
        <dbReference type="EMBL" id="CAC8210097.1"/>
    </source>
</evidence>
<dbReference type="PANTHER" id="PTHR30521:SF4">
    <property type="entry name" value="DEFERROCHELATASE"/>
    <property type="match status" value="1"/>
</dbReference>
<dbReference type="PROSITE" id="PS51404">
    <property type="entry name" value="DYP_PEROXIDASE"/>
    <property type="match status" value="1"/>
</dbReference>
<dbReference type="EMBL" id="CACTWD010000002">
    <property type="protein sequence ID" value="CAA4673789.1"/>
    <property type="molecule type" value="Genomic_DNA"/>
</dbReference>
<dbReference type="GO" id="GO:0020037">
    <property type="term" value="F:heme binding"/>
    <property type="evidence" value="ECO:0007669"/>
    <property type="project" value="InterPro"/>
</dbReference>
<evidence type="ECO:0000313" key="17">
    <source>
        <dbReference type="EMBL" id="ATC70460.1"/>
    </source>
</evidence>
<dbReference type="PANTHER" id="PTHR30521">
    <property type="entry name" value="DEFERROCHELATASE/PEROXIDASE"/>
    <property type="match status" value="1"/>
</dbReference>
<dbReference type="InterPro" id="IPR006314">
    <property type="entry name" value="Dyp_peroxidase"/>
</dbReference>
<dbReference type="NCBIfam" id="TIGR01412">
    <property type="entry name" value="tat_substr_1"/>
    <property type="match status" value="1"/>
</dbReference>
<evidence type="ECO:0000313" key="37">
    <source>
        <dbReference type="Proteomes" id="UP000442696"/>
    </source>
</evidence>
<reference evidence="33 47" key="7">
    <citation type="journal article" date="2020" name="J. Antimicrob. Chemother.">
        <title>Detection of heterogeneous vancomycin intermediate resistance in MRSA isolates from Latin America.</title>
        <authorList>
            <person name="Castro B.E."/>
            <person name="Berrio M."/>
            <person name="Vargas M.L."/>
            <person name="Carvajal L.P."/>
            <person name="Millan L.V."/>
            <person name="Rios R."/>
            <person name="Hernandez A.K."/>
            <person name="Rincon S."/>
            <person name="Cubides P."/>
            <person name="Forero E."/>
            <person name="Dinh A."/>
            <person name="Seas C."/>
            <person name="Munita J.M."/>
            <person name="Arias C.A."/>
            <person name="Reyes J."/>
            <person name="Diaz L."/>
        </authorList>
    </citation>
    <scope>NUCLEOTIDE SEQUENCE [LARGE SCALE GENOMIC DNA]</scope>
    <source>
        <strain evidence="33 47">UE1097</strain>
    </source>
</reference>
<feature type="transmembrane region" description="Helical" evidence="14">
    <location>
        <begin position="21"/>
        <end position="42"/>
    </location>
</feature>
<dbReference type="InterPro" id="IPR006311">
    <property type="entry name" value="TAT_signal"/>
</dbReference>
<accession>A0A0D6GBZ3</accession>
<keyword evidence="6 13" id="KW-0560">Oxidoreductase</keyword>
<evidence type="ECO:0000313" key="21">
    <source>
        <dbReference type="EMBL" id="CAA4673789.1"/>
    </source>
</evidence>
<evidence type="ECO:0000313" key="22">
    <source>
        <dbReference type="EMBL" id="CAA6075128.1"/>
    </source>
</evidence>
<evidence type="ECO:0000313" key="39">
    <source>
        <dbReference type="Proteomes" id="UP000443506"/>
    </source>
</evidence>
<comment type="catalytic activity">
    <reaction evidence="12">
        <text>heme b + 2 H(+) = protoporphyrin IX + Fe(2+)</text>
        <dbReference type="Rhea" id="RHEA:22584"/>
        <dbReference type="ChEBI" id="CHEBI:15378"/>
        <dbReference type="ChEBI" id="CHEBI:29033"/>
        <dbReference type="ChEBI" id="CHEBI:57306"/>
        <dbReference type="ChEBI" id="CHEBI:60344"/>
        <dbReference type="EC" id="4.98.1.1"/>
    </reaction>
    <physiologicalReaction direction="left-to-right" evidence="12">
        <dbReference type="Rhea" id="RHEA:22585"/>
    </physiologicalReaction>
</comment>
<name>A0A0D6GBZ3_STAAU</name>
<dbReference type="GO" id="GO:0005829">
    <property type="term" value="C:cytosol"/>
    <property type="evidence" value="ECO:0007669"/>
    <property type="project" value="TreeGrafter"/>
</dbReference>
<dbReference type="Pfam" id="PF20628">
    <property type="entry name" value="Dyp_perox_C"/>
    <property type="match status" value="1"/>
</dbReference>
<comment type="similarity">
    <text evidence="9 13">Belongs to the DyP-type peroxidase family.</text>
</comment>
<evidence type="ECO:0000256" key="12">
    <source>
        <dbReference type="ARBA" id="ARBA00048856"/>
    </source>
</evidence>
<evidence type="ECO:0000313" key="42">
    <source>
        <dbReference type="Proteomes" id="UP000459702"/>
    </source>
</evidence>
<evidence type="ECO:0000313" key="36">
    <source>
        <dbReference type="Proteomes" id="UP000293434"/>
    </source>
</evidence>
<evidence type="ECO:0000313" key="45">
    <source>
        <dbReference type="Proteomes" id="UP000505390"/>
    </source>
</evidence>
<evidence type="ECO:0000256" key="2">
    <source>
        <dbReference type="ARBA" id="ARBA00022559"/>
    </source>
</evidence>
<evidence type="ECO:0000313" key="19">
    <source>
        <dbReference type="EMBL" id="CAA4122458.1"/>
    </source>
</evidence>
<dbReference type="Pfam" id="PF04261">
    <property type="entry name" value="Dyp_perox_N"/>
    <property type="match status" value="1"/>
</dbReference>
<dbReference type="GO" id="GO:0004325">
    <property type="term" value="F:ferrochelatase activity"/>
    <property type="evidence" value="ECO:0007669"/>
    <property type="project" value="UniProtKB-EC"/>
</dbReference>
<dbReference type="PROSITE" id="PS51318">
    <property type="entry name" value="TAT"/>
    <property type="match status" value="1"/>
</dbReference>
<evidence type="ECO:0000313" key="23">
    <source>
        <dbReference type="EMBL" id="CAA6346167.1"/>
    </source>
</evidence>
<dbReference type="Proteomes" id="UP000442782">
    <property type="component" value="Unassembled WGS sequence"/>
</dbReference>
<evidence type="ECO:0000313" key="29">
    <source>
        <dbReference type="EMBL" id="KSA79911.1"/>
    </source>
</evidence>
<evidence type="ECO:0000256" key="7">
    <source>
        <dbReference type="ARBA" id="ARBA00023004"/>
    </source>
</evidence>
<dbReference type="EMBL" id="CACURZ010000006">
    <property type="protein sequence ID" value="CAA6346167.1"/>
    <property type="molecule type" value="Genomic_DNA"/>
</dbReference>
<dbReference type="Proteomes" id="UP000217245">
    <property type="component" value="Chromosome"/>
</dbReference>
<dbReference type="EMBL" id="WPTS01000035">
    <property type="protein sequence ID" value="MVK35604.1"/>
    <property type="molecule type" value="Genomic_DNA"/>
</dbReference>
<evidence type="ECO:0000313" key="43">
    <source>
        <dbReference type="Proteomes" id="UP000471199"/>
    </source>
</evidence>
<feature type="domain" description="Dyp-type peroxidase N-terminal" evidence="15">
    <location>
        <begin position="64"/>
        <end position="215"/>
    </location>
</feature>
<dbReference type="NCBIfam" id="TIGR01413">
    <property type="entry name" value="Dyp_perox_fam"/>
    <property type="match status" value="1"/>
</dbReference>
<evidence type="ECO:0000313" key="26">
    <source>
        <dbReference type="EMBL" id="CAD7354827.1"/>
    </source>
</evidence>
<keyword evidence="2 13" id="KW-0575">Peroxidase</keyword>
<dbReference type="EMBL" id="WPXC01000017">
    <property type="protein sequence ID" value="MVM10904.1"/>
    <property type="molecule type" value="Genomic_DNA"/>
</dbReference>
<evidence type="ECO:0000256" key="3">
    <source>
        <dbReference type="ARBA" id="ARBA00022617"/>
    </source>
</evidence>
<dbReference type="EMBL" id="CACTQT010000008">
    <property type="protein sequence ID" value="CAA4379416.1"/>
    <property type="molecule type" value="Genomic_DNA"/>
</dbReference>
<evidence type="ECO:0000256" key="13">
    <source>
        <dbReference type="RuleBase" id="RU365017"/>
    </source>
</evidence>
<dbReference type="Proteomes" id="UP000052129">
    <property type="component" value="Unassembled WGS sequence"/>
</dbReference>
<dbReference type="InterPro" id="IPR011008">
    <property type="entry name" value="Dimeric_a/b-barrel"/>
</dbReference>
<evidence type="ECO:0000259" key="16">
    <source>
        <dbReference type="Pfam" id="PF20628"/>
    </source>
</evidence>
<evidence type="ECO:0000313" key="32">
    <source>
        <dbReference type="EMBL" id="MVM10904.1"/>
    </source>
</evidence>
<reference evidence="29" key="2">
    <citation type="submission" date="2015-06" db="EMBL/GenBank/DDBJ databases">
        <authorList>
            <person name="Diene S.M."/>
            <person name="Von Dach E."/>
            <person name="Fankhauser C."/>
            <person name="Schrenzel J."/>
            <person name="Harbarth S."/>
            <person name="Francois P."/>
        </authorList>
    </citation>
    <scope>NUCLEOTIDE SEQUENCE</scope>
    <source>
        <strain evidence="29">MRSA_S26</strain>
    </source>
</reference>
<dbReference type="Proteomes" id="UP000478867">
    <property type="component" value="Unassembled WGS sequence"/>
</dbReference>
<dbReference type="Proteomes" id="UP000507112">
    <property type="component" value="Unassembled WGS sequence"/>
</dbReference>
<organism evidence="27">
    <name type="scientific">Staphylococcus aureus</name>
    <dbReference type="NCBI Taxonomy" id="1280"/>
    <lineage>
        <taxon>Bacteria</taxon>
        <taxon>Bacillati</taxon>
        <taxon>Bacillota</taxon>
        <taxon>Bacilli</taxon>
        <taxon>Bacillales</taxon>
        <taxon>Staphylococcaceae</taxon>
        <taxon>Staphylococcus</taxon>
    </lineage>
</organism>
<dbReference type="Proteomes" id="UP001200271">
    <property type="component" value="Unassembled WGS sequence"/>
</dbReference>
<evidence type="ECO:0000313" key="46">
    <source>
        <dbReference type="Proteomes" id="UP000507112"/>
    </source>
</evidence>
<dbReference type="SMR" id="A0A0D6GBZ3"/>
<sequence length="409" mass="45559">MTNYEQVNDSTQFSRRTFLKMLGIGGAGVAIGASGVGSMWSFKSMFNTPEDPEKDAYEFYGKVQPGITTPTQKTCNFVALDLKSKDRDAIKAMFKKWTVMADRMMDGDTVGKPSNNPLMPPVDTGESIGLGASKLTITFGISKSLMKKIGLSSKIPDAFKDLPHFPNDQLIDDYSDGDIMIQACSNDSQVSFHAVHNLVRPFRDIVKVRWAQSGFISAKGKETPRNLMAFKDGTINPRKNNQLKDYVFIDDGWAKHGTYCVVRRIQIHIETWDRTALEEQEATFGRKRHSGAPLTGGKEFDEIDLKAKDSHGEYIIDKDAHTRLAKEANTSILRRAFNYVDGTDDRTGNFETGLLFIAFQKATKQFIDIQNNLGSNDKLNEYITHRGSASFLVLPGVSKGGYLGETLFD</sequence>
<evidence type="ECO:0000313" key="34">
    <source>
        <dbReference type="EMBL" id="RZH95960.1"/>
    </source>
</evidence>
<dbReference type="KEGG" id="saur:SABB_01503"/>
<dbReference type="EMBL" id="CACTOE010000008">
    <property type="protein sequence ID" value="CAA4122458.1"/>
    <property type="molecule type" value="Genomic_DNA"/>
</dbReference>
<evidence type="ECO:0000259" key="15">
    <source>
        <dbReference type="Pfam" id="PF04261"/>
    </source>
</evidence>
<dbReference type="Proteomes" id="UP000442696">
    <property type="component" value="Unassembled WGS sequence"/>
</dbReference>
<keyword evidence="3 13" id="KW-0349">Heme</keyword>
<dbReference type="EMBL" id="CACTPI010000004">
    <property type="protein sequence ID" value="CAA4111074.1"/>
    <property type="molecule type" value="Genomic_DNA"/>
</dbReference>
<keyword evidence="14" id="KW-0472">Membrane</keyword>
<dbReference type="Proteomes" id="UP000547874">
    <property type="component" value="Unassembled WGS sequence"/>
</dbReference>